<accession>A0A0D3BUR7</accession>
<evidence type="ECO:0000313" key="1">
    <source>
        <dbReference type="EnsemblPlants" id="Bo4g078570.1"/>
    </source>
</evidence>
<dbReference type="GO" id="GO:0022843">
    <property type="term" value="F:voltage-gated monoatomic cation channel activity"/>
    <property type="evidence" value="ECO:0007669"/>
    <property type="project" value="InterPro"/>
</dbReference>
<dbReference type="Proteomes" id="UP000032141">
    <property type="component" value="Chromosome C4"/>
</dbReference>
<keyword evidence="2" id="KW-1185">Reference proteome</keyword>
<dbReference type="eggNOG" id="ENOG502QUHD">
    <property type="taxonomic scope" value="Eukaryota"/>
</dbReference>
<dbReference type="EnsemblPlants" id="Bo4g078570.1">
    <property type="protein sequence ID" value="Bo4g078570.1"/>
    <property type="gene ID" value="Bo4g078570"/>
</dbReference>
<dbReference type="AlphaFoldDB" id="A0A0D3BUR7"/>
<dbReference type="PANTHER" id="PTHR35284:SF7">
    <property type="entry name" value="(RAPE) HYPOTHETICAL PROTEIN"/>
    <property type="match status" value="1"/>
</dbReference>
<reference evidence="1" key="2">
    <citation type="submission" date="2015-03" db="UniProtKB">
        <authorList>
            <consortium name="EnsemblPlants"/>
        </authorList>
    </citation>
    <scope>IDENTIFICATION</scope>
</reference>
<organism evidence="1 2">
    <name type="scientific">Brassica oleracea var. oleracea</name>
    <dbReference type="NCBI Taxonomy" id="109376"/>
    <lineage>
        <taxon>Eukaryota</taxon>
        <taxon>Viridiplantae</taxon>
        <taxon>Streptophyta</taxon>
        <taxon>Embryophyta</taxon>
        <taxon>Tracheophyta</taxon>
        <taxon>Spermatophyta</taxon>
        <taxon>Magnoliopsida</taxon>
        <taxon>eudicotyledons</taxon>
        <taxon>Gunneridae</taxon>
        <taxon>Pentapetalae</taxon>
        <taxon>rosids</taxon>
        <taxon>malvids</taxon>
        <taxon>Brassicales</taxon>
        <taxon>Brassicaceae</taxon>
        <taxon>Brassiceae</taxon>
        <taxon>Brassica</taxon>
    </lineage>
</organism>
<dbReference type="STRING" id="109376.A0A0D3BUR7"/>
<dbReference type="GeneID" id="106342945"/>
<evidence type="ECO:0008006" key="3">
    <source>
        <dbReference type="Google" id="ProtNLM"/>
    </source>
</evidence>
<dbReference type="PANTHER" id="PTHR35284">
    <property type="entry name" value="OUTER ENVELOPE PORE PROTEIN 24A, CHLOROPLASTIC-RELATED"/>
    <property type="match status" value="1"/>
</dbReference>
<name>A0A0D3BUR7_BRAOL</name>
<proteinExistence type="predicted"/>
<protein>
    <recommendedName>
        <fullName evidence="3">Outer envelope pore protein 24, chloroplastic</fullName>
    </recommendedName>
</protein>
<dbReference type="Gramene" id="Bo4g078570.1">
    <property type="protein sequence ID" value="Bo4g078570.1"/>
    <property type="gene ID" value="Bo4g078570"/>
</dbReference>
<dbReference type="HOGENOM" id="CLU_077010_0_0_1"/>
<evidence type="ECO:0000313" key="2">
    <source>
        <dbReference type="Proteomes" id="UP000032141"/>
    </source>
</evidence>
<sequence>MMKASVKGKYDGGKSTGVGSVAFNAGDIKLRATMTDATFVAGPSLNGLSLAVEKPGFFIVEYNVPKKDVRFQFMNTVRVAEKPLNLTYIHSRADNRTIVDGSLLIDPANKVSANYMVGTNNCKLKYTYARGKIATFEPCYDFAKNAWDFAVSKRVYGDEDVVKATYQTSTKLLGVEWSRNSKSTGSFKVCASVNLAEEVKTPKLTAETTWNLEI</sequence>
<dbReference type="OrthoDB" id="1185978at2759"/>
<dbReference type="GO" id="GO:0034765">
    <property type="term" value="P:regulation of monoatomic ion transmembrane transport"/>
    <property type="evidence" value="ECO:0007669"/>
    <property type="project" value="InterPro"/>
</dbReference>
<reference evidence="1 2" key="1">
    <citation type="journal article" date="2014" name="Genome Biol.">
        <title>Transcriptome and methylome profiling reveals relics of genome dominance in the mesopolyploid Brassica oleracea.</title>
        <authorList>
            <person name="Parkin I.A."/>
            <person name="Koh C."/>
            <person name="Tang H."/>
            <person name="Robinson S.J."/>
            <person name="Kagale S."/>
            <person name="Clarke W.E."/>
            <person name="Town C.D."/>
            <person name="Nixon J."/>
            <person name="Krishnakumar V."/>
            <person name="Bidwell S.L."/>
            <person name="Denoeud F."/>
            <person name="Belcram H."/>
            <person name="Links M.G."/>
            <person name="Just J."/>
            <person name="Clarke C."/>
            <person name="Bender T."/>
            <person name="Huebert T."/>
            <person name="Mason A.S."/>
            <person name="Pires J.C."/>
            <person name="Barker G."/>
            <person name="Moore J."/>
            <person name="Walley P.G."/>
            <person name="Manoli S."/>
            <person name="Batley J."/>
            <person name="Edwards D."/>
            <person name="Nelson M.N."/>
            <person name="Wang X."/>
            <person name="Paterson A.H."/>
            <person name="King G."/>
            <person name="Bancroft I."/>
            <person name="Chalhoub B."/>
            <person name="Sharpe A.G."/>
        </authorList>
    </citation>
    <scope>NUCLEOTIDE SEQUENCE</scope>
    <source>
        <strain evidence="1 2">cv. TO1000</strain>
    </source>
</reference>
<dbReference type="RefSeq" id="XP_013637468.1">
    <property type="nucleotide sequence ID" value="XM_013782014.1"/>
</dbReference>
<dbReference type="InterPro" id="IPR034626">
    <property type="entry name" value="OEP24"/>
</dbReference>
<dbReference type="KEGG" id="boe:106342945"/>
<dbReference type="OMA" id="ETSWDFD"/>